<dbReference type="Gene3D" id="2.60.40.10">
    <property type="entry name" value="Immunoglobulins"/>
    <property type="match status" value="1"/>
</dbReference>
<organism evidence="1 2">
    <name type="scientific">Hymenobacter cavernae</name>
    <dbReference type="NCBI Taxonomy" id="2044852"/>
    <lineage>
        <taxon>Bacteria</taxon>
        <taxon>Pseudomonadati</taxon>
        <taxon>Bacteroidota</taxon>
        <taxon>Cytophagia</taxon>
        <taxon>Cytophagales</taxon>
        <taxon>Hymenobacteraceae</taxon>
        <taxon>Hymenobacter</taxon>
    </lineage>
</organism>
<protein>
    <recommendedName>
        <fullName evidence="3">T9SS C-terminal target domain-containing protein</fullName>
    </recommendedName>
</protein>
<dbReference type="NCBIfam" id="TIGR04183">
    <property type="entry name" value="Por_Secre_tail"/>
    <property type="match status" value="1"/>
</dbReference>
<accession>A0ABQ1TRC4</accession>
<evidence type="ECO:0000313" key="2">
    <source>
        <dbReference type="Proteomes" id="UP000632273"/>
    </source>
</evidence>
<gene>
    <name evidence="1" type="ORF">GCM10011383_09270</name>
</gene>
<proteinExistence type="predicted"/>
<comment type="caution">
    <text evidence="1">The sequence shown here is derived from an EMBL/GenBank/DDBJ whole genome shotgun (WGS) entry which is preliminary data.</text>
</comment>
<dbReference type="Proteomes" id="UP000632273">
    <property type="component" value="Unassembled WGS sequence"/>
</dbReference>
<sequence length="756" mass="79306">MGTGTPTFVGGTNSSLPGVIAGYAYGTSFLGLPSPTANDGSNSTTGAYNFGAVGDPDRALGGIAGTQGGLATVGKGYIAIRLKNTSGAIIKNLDIRYAMEQWYNSSKANEAYFRADYRVYSNATTVSPNAFTNNDLVQAEGTNNWTDLSQLDLQAPGTGNLIGQSDGNSSTYRRAAQHRLVGLNLANNAEIVIRFTYVYSADNGNGISLDDIAVYPETNVLYSNTNGNLNNASAWSQSTTSAIRPSSIDFTGNTNYTYYVRGDGSLTDRLTGIIDLNPTSRIVVGASPAEPATLYMGAGDQLTGTVDVTDNSKLQLGATPTSLKIGDLGAGSTVEYLGNSGTAQNVLPATYAKLNFSGQSPKALVGATIVSEALTLTSSTTAPQAVQLGDYNLTLLRAATLTRTNGGQIVTNGLGEYRATLTSTSGTVLFPVATSGAAADYLPASITPGSSDKDETFRVRVISEVFASYSKQGVASNPVKNSGNVNNTWLVGRETTTPVSITLKLAWTPTTTRQGAAFDKTKSFIDHFSTTNNSWDRMPANVSAFTDGSQMAVQRVGISNFSPFAVTSNGGGVLPVELTAFNAARTGTTVSCTWATASEKNNEKFVVERSLDAKTFQAIGTVEGAGTTTNTSNYSFVDQQPTLGINYYRLRQVDTDGEESFSPVVAVKGCADCLASDVTVAPNPGTGRFELYTNWSATTLTGTVTNTLGAPIITLAQTLAAGPQRTMFDLSQQPVGVYFVHLQTSSGTVVLKVIKE</sequence>
<dbReference type="InterPro" id="IPR026444">
    <property type="entry name" value="Secre_tail"/>
</dbReference>
<dbReference type="EMBL" id="BMHT01000002">
    <property type="protein sequence ID" value="GGF00607.1"/>
    <property type="molecule type" value="Genomic_DNA"/>
</dbReference>
<reference evidence="2" key="1">
    <citation type="journal article" date="2019" name="Int. J. Syst. Evol. Microbiol.">
        <title>The Global Catalogue of Microorganisms (GCM) 10K type strain sequencing project: providing services to taxonomists for standard genome sequencing and annotation.</title>
        <authorList>
            <consortium name="The Broad Institute Genomics Platform"/>
            <consortium name="The Broad Institute Genome Sequencing Center for Infectious Disease"/>
            <person name="Wu L."/>
            <person name="Ma J."/>
        </authorList>
    </citation>
    <scope>NUCLEOTIDE SEQUENCE [LARGE SCALE GENOMIC DNA]</scope>
    <source>
        <strain evidence="2">CGMCC 1.15197</strain>
    </source>
</reference>
<dbReference type="InterPro" id="IPR013783">
    <property type="entry name" value="Ig-like_fold"/>
</dbReference>
<evidence type="ECO:0008006" key="3">
    <source>
        <dbReference type="Google" id="ProtNLM"/>
    </source>
</evidence>
<dbReference type="RefSeq" id="WP_188811509.1">
    <property type="nucleotide sequence ID" value="NZ_BMHT01000002.1"/>
</dbReference>
<evidence type="ECO:0000313" key="1">
    <source>
        <dbReference type="EMBL" id="GGF00607.1"/>
    </source>
</evidence>
<name>A0ABQ1TRC4_9BACT</name>
<keyword evidence="2" id="KW-1185">Reference proteome</keyword>